<evidence type="ECO:0000313" key="4">
    <source>
        <dbReference type="Proteomes" id="UP000284706"/>
    </source>
</evidence>
<dbReference type="PROSITE" id="PS50181">
    <property type="entry name" value="FBOX"/>
    <property type="match status" value="2"/>
</dbReference>
<accession>A0A409Y4J3</accession>
<gene>
    <name evidence="3" type="ORF">CVT26_003115</name>
</gene>
<dbReference type="InterPro" id="IPR001810">
    <property type="entry name" value="F-box_dom"/>
</dbReference>
<feature type="compositionally biased region" description="Acidic residues" evidence="1">
    <location>
        <begin position="18"/>
        <end position="33"/>
    </location>
</feature>
<evidence type="ECO:0000259" key="2">
    <source>
        <dbReference type="PROSITE" id="PS50181"/>
    </source>
</evidence>
<dbReference type="OrthoDB" id="2322499at2759"/>
<sequence>MQRRSARLPQHPPKSLAEDDFVPEEDIGDDEHEEVVVVKPKRKKRKTDAGATEGHFLPKKPRGKRGLLQKVIEMPLDLLFEIFGRLTPADLLNLARTTKDMRAMLMSRSSAFIWKAARTNVPGLPECPDDLSEPRYADLMFGKNCHLCSRSVSNVHYCWASRVRVCTRCVEEESRFYSNFYFRPLVLKADGVSYRFKKRLSPIRFSSFVKPPCVTINKSGRRYRSVTYYDAVVELRWTEEYTAATDKGKWLETNKAEREARDLHAAACDVWFENMQDLRQQEKESMFDDRMNIILDYTKQLGWAEELLKMAEHCIELEDQPEIIRVCKKNITNQVLSNLTDFINGFMEKQKADRLEIEHRVLLIERLPALKKILESYVSTLPANALHPNTGELFRNPAIRDMVYNKEEYESLDSVVKLLPDVTGQWLKEIREQLLDMIKVARPDYTFDSDTVLDLATTVFRCTECNITLRYPVVLMHSCAFRKGYGYFPTSTSLEESTLHNTIQETYWNKLDHIIYKENYAKAMSETLELAGFDPTTTTGAEMDNLNPVFECVGCNSHSEGRLTMQWIAAAEHRLKPHYGDNVLNMELMKEEEAAIVRPRILEEVDKERARTWSAQFICLHCKKVYGPQDLRKHMTDEGLSALAPTPTETPTMQRRSARLPQHPPKSLAEDDFVPEEEPIEDGTDEGDQNEVAVAKPKRKKRKTDTGTAEGQPQPKKPRGKRGLLQKVVEMPLDLLFEIFGRLAPADLLHLARTTKDIRAMLMSRSSASIWKAARANVPGLPECPNDLSEPRYADLMFGKNCHVCLGLSVAYLLMTLLCFVSYATALFRSYDDNFPNSYPSVTPPSLVVSKAGRRHRSITYYDMELDAKWTAEYNAATDRKRWAAMKVKEREAIDLHAKACAVWFKNIQALRLQEKESVIEDRKNIIMDHVKRLGWAEELSKMVGSDNKLEDRPEVIKACKKNITNQVLSDLTDFINEFMEKRKTKRLEEERRTLLKRRLTALKKVLETYVSTLPVNALHPSTGELFRNPAIRDMVYNENEYKSLDCVLELLPDISAQWLKDIREQLINMVKAARPGYVFDPDTVLDLATTAFRCKSCDRNLRYPAVLMHSCAFKRNYGNLSDLNSHERLMSDVIQETYWNTFGRIFYQESHAKAITEVLEMAGFDPAVTTSAEMDSANPVFECIGCNTESEGRLTMQWIAAAHHRLKPHYGDTMLNMELMKEEEAAIVRPRIIEEMEKERIRSWDVQAVCIHCKKPCSFKELKNHAKKEHGQTKVPREDMIPYIDCKGQPPSFRLWPPRDV</sequence>
<feature type="region of interest" description="Disordered" evidence="1">
    <location>
        <begin position="1"/>
        <end position="60"/>
    </location>
</feature>
<feature type="domain" description="F-box" evidence="2">
    <location>
        <begin position="68"/>
        <end position="117"/>
    </location>
</feature>
<feature type="domain" description="F-box" evidence="2">
    <location>
        <begin position="725"/>
        <end position="774"/>
    </location>
</feature>
<dbReference type="SUPFAM" id="SSF81383">
    <property type="entry name" value="F-box domain"/>
    <property type="match status" value="2"/>
</dbReference>
<feature type="compositionally biased region" description="Acidic residues" evidence="1">
    <location>
        <begin position="670"/>
        <end position="689"/>
    </location>
</feature>
<dbReference type="STRING" id="231916.A0A409Y4J3"/>
<name>A0A409Y4J3_9AGAR</name>
<keyword evidence="4" id="KW-1185">Reference proteome</keyword>
<evidence type="ECO:0000256" key="1">
    <source>
        <dbReference type="SAM" id="MobiDB-lite"/>
    </source>
</evidence>
<dbReference type="Pfam" id="PF00646">
    <property type="entry name" value="F-box"/>
    <property type="match status" value="2"/>
</dbReference>
<dbReference type="CDD" id="cd09917">
    <property type="entry name" value="F-box_SF"/>
    <property type="match status" value="2"/>
</dbReference>
<dbReference type="SMART" id="SM00256">
    <property type="entry name" value="FBOX"/>
    <property type="match status" value="2"/>
</dbReference>
<protein>
    <recommendedName>
        <fullName evidence="2">F-box domain-containing protein</fullName>
    </recommendedName>
</protein>
<reference evidence="3 4" key="1">
    <citation type="journal article" date="2018" name="Evol. Lett.">
        <title>Horizontal gene cluster transfer increased hallucinogenic mushroom diversity.</title>
        <authorList>
            <person name="Reynolds H.T."/>
            <person name="Vijayakumar V."/>
            <person name="Gluck-Thaler E."/>
            <person name="Korotkin H.B."/>
            <person name="Matheny P.B."/>
            <person name="Slot J.C."/>
        </authorList>
    </citation>
    <scope>NUCLEOTIDE SEQUENCE [LARGE SCALE GENOMIC DNA]</scope>
    <source>
        <strain evidence="3 4">SRW20</strain>
    </source>
</reference>
<evidence type="ECO:0000313" key="3">
    <source>
        <dbReference type="EMBL" id="PPQ97966.1"/>
    </source>
</evidence>
<dbReference type="InParanoid" id="A0A409Y4J3"/>
<proteinExistence type="predicted"/>
<dbReference type="InterPro" id="IPR036047">
    <property type="entry name" value="F-box-like_dom_sf"/>
</dbReference>
<organism evidence="3 4">
    <name type="scientific">Gymnopilus dilepis</name>
    <dbReference type="NCBI Taxonomy" id="231916"/>
    <lineage>
        <taxon>Eukaryota</taxon>
        <taxon>Fungi</taxon>
        <taxon>Dikarya</taxon>
        <taxon>Basidiomycota</taxon>
        <taxon>Agaricomycotina</taxon>
        <taxon>Agaricomycetes</taxon>
        <taxon>Agaricomycetidae</taxon>
        <taxon>Agaricales</taxon>
        <taxon>Agaricineae</taxon>
        <taxon>Hymenogastraceae</taxon>
        <taxon>Gymnopilus</taxon>
    </lineage>
</organism>
<dbReference type="Proteomes" id="UP000284706">
    <property type="component" value="Unassembled WGS sequence"/>
</dbReference>
<dbReference type="EMBL" id="NHYE01001155">
    <property type="protein sequence ID" value="PPQ97966.1"/>
    <property type="molecule type" value="Genomic_DNA"/>
</dbReference>
<feature type="region of interest" description="Disordered" evidence="1">
    <location>
        <begin position="640"/>
        <end position="724"/>
    </location>
</feature>
<comment type="caution">
    <text evidence="3">The sequence shown here is derived from an EMBL/GenBank/DDBJ whole genome shotgun (WGS) entry which is preliminary data.</text>
</comment>